<dbReference type="InterPro" id="IPR029063">
    <property type="entry name" value="SAM-dependent_MTases_sf"/>
</dbReference>
<dbReference type="GO" id="GO:0032259">
    <property type="term" value="P:methylation"/>
    <property type="evidence" value="ECO:0007669"/>
    <property type="project" value="UniProtKB-KW"/>
</dbReference>
<name>A0A4R5AM26_9ACTN</name>
<dbReference type="EMBL" id="SMLB01000001">
    <property type="protein sequence ID" value="TDD73005.1"/>
    <property type="molecule type" value="Genomic_DNA"/>
</dbReference>
<evidence type="ECO:0000313" key="2">
    <source>
        <dbReference type="EMBL" id="TDD73005.1"/>
    </source>
</evidence>
<keyword evidence="3" id="KW-1185">Reference proteome</keyword>
<reference evidence="2 3" key="1">
    <citation type="submission" date="2019-02" db="EMBL/GenBank/DDBJ databases">
        <title>Draft genome sequences of novel Actinobacteria.</title>
        <authorList>
            <person name="Sahin N."/>
            <person name="Ay H."/>
            <person name="Saygin H."/>
        </authorList>
    </citation>
    <scope>NUCLEOTIDE SEQUENCE [LARGE SCALE GENOMIC DNA]</scope>
    <source>
        <strain evidence="2 3">8K307</strain>
    </source>
</reference>
<dbReference type="Pfam" id="PF13578">
    <property type="entry name" value="Methyltransf_24"/>
    <property type="match status" value="1"/>
</dbReference>
<dbReference type="RefSeq" id="WP_132101080.1">
    <property type="nucleotide sequence ID" value="NZ_SMLB01000001.1"/>
</dbReference>
<evidence type="ECO:0000256" key="1">
    <source>
        <dbReference type="SAM" id="Phobius"/>
    </source>
</evidence>
<protein>
    <submittedName>
        <fullName evidence="2">Class I SAM-dependent methyltransferase</fullName>
    </submittedName>
</protein>
<keyword evidence="1" id="KW-1133">Transmembrane helix</keyword>
<feature type="transmembrane region" description="Helical" evidence="1">
    <location>
        <begin position="12"/>
        <end position="33"/>
    </location>
</feature>
<dbReference type="GO" id="GO:0008168">
    <property type="term" value="F:methyltransferase activity"/>
    <property type="evidence" value="ECO:0007669"/>
    <property type="project" value="UniProtKB-KW"/>
</dbReference>
<dbReference type="OrthoDB" id="823440at2"/>
<keyword evidence="2" id="KW-0808">Transferase</keyword>
<keyword evidence="1" id="KW-0472">Membrane</keyword>
<feature type="transmembrane region" description="Helical" evidence="1">
    <location>
        <begin position="39"/>
        <end position="61"/>
    </location>
</feature>
<dbReference type="SUPFAM" id="SSF53335">
    <property type="entry name" value="S-adenosyl-L-methionine-dependent methyltransferases"/>
    <property type="match status" value="1"/>
</dbReference>
<comment type="caution">
    <text evidence="2">The sequence shown here is derived from an EMBL/GenBank/DDBJ whole genome shotgun (WGS) entry which is preliminary data.</text>
</comment>
<evidence type="ECO:0000313" key="3">
    <source>
        <dbReference type="Proteomes" id="UP000295217"/>
    </source>
</evidence>
<gene>
    <name evidence="2" type="ORF">E1262_00490</name>
</gene>
<dbReference type="Proteomes" id="UP000295217">
    <property type="component" value="Unassembled WGS sequence"/>
</dbReference>
<sequence length="349" mass="36911">MQRAVRALLGSRWPLLGMLGAFAAVVVAVVIVATGGGLAQAALALLLGLTLVGLVVVGASAREAEQRARKTEKQLKSLTESVQAIATAVQAVEERQNDPSGGPLAAIIGAQRLDAAVRHDELIARHDELRADVHATLTEQQLAELSALANLYAMLGADDEVPAFGGYAASPRTVLRLASLVRRLPSDALIVECGSGSSTVWLALACRRAGKGRVVALEHLELYARRTREALARHGLGDVAEVRLAPLEPVTVGGEKHDWYAAPQWTDLRGIDLLFVDGPPGAVGPRSRYPAFPLLAAALDDGAIVALDDAQRQDEADIAADWLAESVDGVRLADDEVVGRTRFFTATRA</sequence>
<proteinExistence type="predicted"/>
<organism evidence="2 3">
    <name type="scientific">Jiangella aurantiaca</name>
    <dbReference type="NCBI Taxonomy" id="2530373"/>
    <lineage>
        <taxon>Bacteria</taxon>
        <taxon>Bacillati</taxon>
        <taxon>Actinomycetota</taxon>
        <taxon>Actinomycetes</taxon>
        <taxon>Jiangellales</taxon>
        <taxon>Jiangellaceae</taxon>
        <taxon>Jiangella</taxon>
    </lineage>
</organism>
<keyword evidence="2" id="KW-0489">Methyltransferase</keyword>
<accession>A0A4R5AM26</accession>
<dbReference type="Gene3D" id="3.40.50.150">
    <property type="entry name" value="Vaccinia Virus protein VP39"/>
    <property type="match status" value="1"/>
</dbReference>
<keyword evidence="1" id="KW-0812">Transmembrane</keyword>
<dbReference type="AlphaFoldDB" id="A0A4R5AM26"/>